<dbReference type="Proteomes" id="UP000596247">
    <property type="component" value="Chromosome"/>
</dbReference>
<proteinExistence type="predicted"/>
<name>A0A7R8MN22_9CAUD</name>
<dbReference type="EMBL" id="LR881104">
    <property type="protein sequence ID" value="CAD5236315.1"/>
    <property type="molecule type" value="Genomic_DNA"/>
</dbReference>
<evidence type="ECO:0000313" key="2">
    <source>
        <dbReference type="EMBL" id="CAD5236315.1"/>
    </source>
</evidence>
<feature type="region of interest" description="Disordered" evidence="1">
    <location>
        <begin position="28"/>
        <end position="47"/>
    </location>
</feature>
<accession>A0A7R8MN22</accession>
<protein>
    <submittedName>
        <fullName evidence="2">Uncharacterized protein</fullName>
    </submittedName>
</protein>
<organism evidence="2 3">
    <name type="scientific">Klebsiella phage vB_KvM-Eowyn</name>
    <dbReference type="NCBI Taxonomy" id="2762819"/>
    <lineage>
        <taxon>Viruses</taxon>
        <taxon>Duplodnaviria</taxon>
        <taxon>Heunggongvirae</taxon>
        <taxon>Uroviricota</taxon>
        <taxon>Caudoviricetes</taxon>
        <taxon>Chimalliviridae</taxon>
        <taxon>Eowynvirus</taxon>
        <taxon>Eowynvirus eowyn</taxon>
    </lineage>
</organism>
<reference evidence="2 3" key="1">
    <citation type="submission" date="2020-09" db="EMBL/GenBank/DDBJ databases">
        <authorList>
            <person name="Jameson E."/>
        </authorList>
    </citation>
    <scope>NUCLEOTIDE SEQUENCE [LARGE SCALE GENOMIC DNA]</scope>
</reference>
<feature type="compositionally biased region" description="Polar residues" evidence="1">
    <location>
        <begin position="28"/>
        <end position="37"/>
    </location>
</feature>
<evidence type="ECO:0000256" key="1">
    <source>
        <dbReference type="SAM" id="MobiDB-lite"/>
    </source>
</evidence>
<evidence type="ECO:0000313" key="3">
    <source>
        <dbReference type="Proteomes" id="UP000596247"/>
    </source>
</evidence>
<keyword evidence="3" id="KW-1185">Reference proteome</keyword>
<gene>
    <name evidence="2" type="ORF">LLCLJKAH_00326</name>
</gene>
<sequence>MRTVNRNLLIGLALASIGLFTMGNTGCDDQSSRQQMAQERESNTDSAIASVPVPKIRNYAAREAVARQVKRMDQVGKLYYIYMLAQNGSIIGYYVSETRPVSVCAALTPVDDVQQSSSGSLAVTKAPGLQGTYGGSDCDRYFFFDAETKALGEVPSANMWWFDAPLAVNAPQFKVTISK</sequence>